<evidence type="ECO:0000313" key="2">
    <source>
        <dbReference type="EMBL" id="GAN14143.1"/>
    </source>
</evidence>
<feature type="region of interest" description="Disordered" evidence="1">
    <location>
        <begin position="1"/>
        <end position="20"/>
    </location>
</feature>
<comment type="caution">
    <text evidence="2">The sequence shown here is derived from an EMBL/GenBank/DDBJ whole genome shotgun (WGS) entry which is preliminary data.</text>
</comment>
<dbReference type="GeneID" id="78528693"/>
<evidence type="ECO:0000256" key="1">
    <source>
        <dbReference type="SAM" id="MobiDB-lite"/>
    </source>
</evidence>
<dbReference type="RefSeq" id="WP_053003287.1">
    <property type="nucleotide sequence ID" value="NZ_BBJS01000030.1"/>
</dbReference>
<dbReference type="AlphaFoldDB" id="A0A0C9NHG8"/>
<evidence type="ECO:0000313" key="3">
    <source>
        <dbReference type="Proteomes" id="UP000032025"/>
    </source>
</evidence>
<name>A0A0C9NHG8_SPHPI</name>
<dbReference type="EMBL" id="BBJS01000030">
    <property type="protein sequence ID" value="GAN14143.1"/>
    <property type="molecule type" value="Genomic_DNA"/>
</dbReference>
<keyword evidence="3" id="KW-1185">Reference proteome</keyword>
<sequence length="92" mass="11099">MTAQLACQSIEPDPVAQPSDAHPRWRLRVFDRVWPWRATRKEAFRDAIESRNAWRCPDDRLIYLDAVASIQRDPPYAYDQWRMRMIQHCRRS</sequence>
<gene>
    <name evidence="2" type="ORF">SP6_30_02840</name>
</gene>
<protein>
    <submittedName>
        <fullName evidence="2">DNA, contig: SP630</fullName>
    </submittedName>
</protein>
<dbReference type="Proteomes" id="UP000032025">
    <property type="component" value="Unassembled WGS sequence"/>
</dbReference>
<accession>A0A0C9NHG8</accession>
<reference evidence="2 3" key="1">
    <citation type="submission" date="2014-08" db="EMBL/GenBank/DDBJ databases">
        <title>Whole genome shotgun sequence of Sphingomonas paucimobilis NBRC 13935.</title>
        <authorList>
            <person name="Hosoyama A."/>
            <person name="Hashimoto M."/>
            <person name="Hosoyama Y."/>
            <person name="Noguchi M."/>
            <person name="Uohara A."/>
            <person name="Ohji S."/>
            <person name="Katano-Makiyama Y."/>
            <person name="Ichikawa N."/>
            <person name="Kimura A."/>
            <person name="Yamazoe A."/>
            <person name="Fujita N."/>
        </authorList>
    </citation>
    <scope>NUCLEOTIDE SEQUENCE [LARGE SCALE GENOMIC DNA]</scope>
    <source>
        <strain evidence="2 3">NBRC 13935</strain>
    </source>
</reference>
<organism evidence="2 3">
    <name type="scientific">Sphingomonas paucimobilis NBRC 13935</name>
    <dbReference type="NCBI Taxonomy" id="1219050"/>
    <lineage>
        <taxon>Bacteria</taxon>
        <taxon>Pseudomonadati</taxon>
        <taxon>Pseudomonadota</taxon>
        <taxon>Alphaproteobacteria</taxon>
        <taxon>Sphingomonadales</taxon>
        <taxon>Sphingomonadaceae</taxon>
        <taxon>Sphingomonas</taxon>
    </lineage>
</organism>
<proteinExistence type="predicted"/>